<keyword evidence="3" id="KW-1185">Reference proteome</keyword>
<evidence type="ECO:0000256" key="1">
    <source>
        <dbReference type="ARBA" id="ARBA00022679"/>
    </source>
</evidence>
<evidence type="ECO:0000313" key="2">
    <source>
        <dbReference type="EMBL" id="EDO51803.1"/>
    </source>
</evidence>
<dbReference type="EMBL" id="AAYH02000049">
    <property type="protein sequence ID" value="EDO51803.1"/>
    <property type="molecule type" value="Genomic_DNA"/>
</dbReference>
<dbReference type="Pfam" id="PF13692">
    <property type="entry name" value="Glyco_trans_1_4"/>
    <property type="match status" value="1"/>
</dbReference>
<keyword evidence="1 2" id="KW-0808">Transferase</keyword>
<dbReference type="CDD" id="cd03801">
    <property type="entry name" value="GT4_PimA-like"/>
    <property type="match status" value="1"/>
</dbReference>
<dbReference type="EC" id="2.4.-.-" evidence="2"/>
<dbReference type="SUPFAM" id="SSF53756">
    <property type="entry name" value="UDP-Glycosyltransferase/glycogen phosphorylase"/>
    <property type="match status" value="1"/>
</dbReference>
<protein>
    <submittedName>
        <fullName evidence="2">Glycosyltransferase, group 1 family protein</fullName>
        <ecNumber evidence="2">2.4.-.-</ecNumber>
    </submittedName>
</protein>
<dbReference type="AlphaFoldDB" id="A0ABC9N546"/>
<dbReference type="GO" id="GO:0016757">
    <property type="term" value="F:glycosyltransferase activity"/>
    <property type="evidence" value="ECO:0007669"/>
    <property type="project" value="UniProtKB-KW"/>
</dbReference>
<dbReference type="Gene3D" id="3.40.50.2000">
    <property type="entry name" value="Glycogen Phosphorylase B"/>
    <property type="match status" value="1"/>
</dbReference>
<reference evidence="2" key="1">
    <citation type="submission" date="2007-06" db="EMBL/GenBank/DDBJ databases">
        <authorList>
            <person name="Fulton L."/>
            <person name="Clifton S."/>
            <person name="Fulton B."/>
            <person name="Xu J."/>
            <person name="Minx P."/>
            <person name="Pepin K.H."/>
            <person name="Johnson M."/>
            <person name="Thiruvilangam P."/>
            <person name="Bhonagiri V."/>
            <person name="Nash W.E."/>
            <person name="Mardis E.R."/>
            <person name="Wilson R.K."/>
        </authorList>
    </citation>
    <scope>NUCLEOTIDE SEQUENCE [LARGE SCALE GENOMIC DNA]</scope>
    <source>
        <strain evidence="2">ATCC 8492</strain>
    </source>
</reference>
<proteinExistence type="predicted"/>
<evidence type="ECO:0000313" key="3">
    <source>
        <dbReference type="Proteomes" id="UP000004110"/>
    </source>
</evidence>
<dbReference type="PANTHER" id="PTHR46401">
    <property type="entry name" value="GLYCOSYLTRANSFERASE WBBK-RELATED"/>
    <property type="match status" value="1"/>
</dbReference>
<organism evidence="2 3">
    <name type="scientific">Bacteroides uniformis (strain ATCC 8492 / DSM 6597 / CCUG 4942 / CIP 103695 / JCM 5828 / KCTC 5204 / NCTC 13054 / VPI 0061)</name>
    <dbReference type="NCBI Taxonomy" id="411479"/>
    <lineage>
        <taxon>Bacteria</taxon>
        <taxon>Pseudomonadati</taxon>
        <taxon>Bacteroidota</taxon>
        <taxon>Bacteroidia</taxon>
        <taxon>Bacteroidales</taxon>
        <taxon>Bacteroidaceae</taxon>
        <taxon>Bacteroides</taxon>
    </lineage>
</organism>
<gene>
    <name evidence="2" type="ORF">BACUNI_04352</name>
</gene>
<dbReference type="PANTHER" id="PTHR46401:SF2">
    <property type="entry name" value="GLYCOSYLTRANSFERASE WBBK-RELATED"/>
    <property type="match status" value="1"/>
</dbReference>
<comment type="caution">
    <text evidence="2">The sequence shown here is derived from an EMBL/GenBank/DDBJ whole genome shotgun (WGS) entry which is preliminary data.</text>
</comment>
<accession>A0ABC9N546</accession>
<keyword evidence="2" id="KW-0328">Glycosyltransferase</keyword>
<reference evidence="2" key="2">
    <citation type="submission" date="2013-11" db="EMBL/GenBank/DDBJ databases">
        <title>Draft genome sequence of Bacteroides uniformis (ATCC 8492).</title>
        <authorList>
            <person name="Sudarsanam P."/>
            <person name="Ley R."/>
            <person name="Guruge J."/>
            <person name="Turnbaugh P.J."/>
            <person name="Mahowald M."/>
            <person name="Liep D."/>
            <person name="Gordon J."/>
        </authorList>
    </citation>
    <scope>NUCLEOTIDE SEQUENCE</scope>
    <source>
        <strain evidence="2">ATCC 8492</strain>
    </source>
</reference>
<name>A0ABC9N546_BACUC</name>
<dbReference type="Proteomes" id="UP000004110">
    <property type="component" value="Unassembled WGS sequence"/>
</dbReference>
<sequence length="421" mass="49140">MSILKAHLLNHIFENNYFFINYFMKVLYLGCFCEPTTMPLINKRTKGRISVSATTFQRALLHGYDKLEYKPNYIVNVPDIGSFPMRCSSPFFPRSKFEFASMKGVNGAFFNFTYIKKYSIYRSIIKESTEWLDLHSKEKVTILVYSVIYPYLKAAIDLKYKYPNVEVCCIVLDLPEYFGDNTSWFCRILGKKITNQIYALVPEIDSFVLLTEHMKDKLNVGFRPWHLLEGVYNPIEVTSQKKRKKVILYTGKLDTRFGIRDLIAAFNEIDDKEFSLWICGFGLDQPFVEVAAKNDSRIIYWGLVEQNRVFEMQQQATLLVNPRKGDAEFTKYSFPSKTMEYMASGTPTVMYKLPGLPADYEEHLVLIPDNSRETFTAVLKEWGNKEQVELDEFGKHARQFILENKNSEIQAKRLMNFIMQH</sequence>